<name>A0A9D4R547_DREPO</name>
<dbReference type="EMBL" id="JAIWYP010000003">
    <property type="protein sequence ID" value="KAH3855481.1"/>
    <property type="molecule type" value="Genomic_DNA"/>
</dbReference>
<dbReference type="Gene3D" id="3.90.320.10">
    <property type="match status" value="1"/>
</dbReference>
<feature type="compositionally biased region" description="Polar residues" evidence="1">
    <location>
        <begin position="498"/>
        <end position="508"/>
    </location>
</feature>
<dbReference type="SUPFAM" id="SSF52980">
    <property type="entry name" value="Restriction endonuclease-like"/>
    <property type="match status" value="1"/>
</dbReference>
<dbReference type="Proteomes" id="UP000828390">
    <property type="component" value="Unassembled WGS sequence"/>
</dbReference>
<accession>A0A9D4R547</accession>
<evidence type="ECO:0000313" key="2">
    <source>
        <dbReference type="EMBL" id="KAH3855481.1"/>
    </source>
</evidence>
<evidence type="ECO:0000313" key="3">
    <source>
        <dbReference type="Proteomes" id="UP000828390"/>
    </source>
</evidence>
<sequence length="967" mass="110456">MRNKLEKEELPTEYIKQRSPEWFTLRDSVKVTGSVAHDSIGLNTLKVQKYFFESKFCAKPITKEVSEASKLAMNHGSTNEINAIATIVGKIMPVFYPNFTFYEVGAHIIRDKQSTHVMVISPDGALRCNDKIVSVEIKCPCSEFVGNTPVFYKPKERHIIQCLLETNVLRAEEHIYISWSKESTTVFRLKPKPDLVTSVIDEVIDVYYADVPMKPKKLSERAKTLKSQIKEVADEAEFLGEFPSILSNSFPRNEQDIDEHDMYYRQQSDVTNVTQCLNDINDLIENAHKAIKLLNEAYQYQKPIASEVLVYLLSDMNRLWHRELGHGIPIAYLYKGYSLTIPTSRRILDKVLNECKKFDIHMPCITFDGQFFKLKDYGSDDKPLSLFALQRQIWSDITKMTKSQIIDHIDDMFRLPTYELVTEAEVRANGELQTIRQFFAVHNSNELCPPIVTAVATLKQNNRSNEHASNTADCSDTISMEDAVGFDDEVIEVLRSVGHSSGESNDISTSKDSDSETGGSNNEKEYARKQSTIVLNSEEDTHRVAKEAVITLDYCDYENILKVLQNTKRKKWHETDVTFIETLLKSPELMKNVFNHDELNSIIHYLSIKLSDVGIVIRKTLPKGEKIVMLCSSIGVKSNLSQVKSIRNKHRCIPSLHSLCLKCLRKKEYPKEAVAISFARCIWPTKKSEWLNNSHVSEEVLLEQDQDNVRTETFPKSTSFFPLYSPEFSGERQQLEVKVMDGTHIRTNLKSKLIKNGLGDVKIDPWKQVAQSGKTYLRPAMLEVRDDGKILHQQSDPFVRTMFAEDVQEELLRGGHDIEAHFCKILRQWHEAEDQPGIPAFERCVRSLKLKAWLMNRYDFAAFPPPSQYVKGIPRVTFEGLVCSIDAHILLYRLVKGSAYNWRSVSTLVAENFMGELAERASNSNGVPSGAMLASDMGKISQLHAMRLKPGRYVHIYNIIIILHNFK</sequence>
<proteinExistence type="predicted"/>
<dbReference type="InterPro" id="IPR051703">
    <property type="entry name" value="NF-kappa-B_Signaling_Reg"/>
</dbReference>
<reference evidence="2" key="2">
    <citation type="submission" date="2020-11" db="EMBL/GenBank/DDBJ databases">
        <authorList>
            <person name="McCartney M.A."/>
            <person name="Auch B."/>
            <person name="Kono T."/>
            <person name="Mallez S."/>
            <person name="Becker A."/>
            <person name="Gohl D.M."/>
            <person name="Silverstein K.A.T."/>
            <person name="Koren S."/>
            <person name="Bechman K.B."/>
            <person name="Herman A."/>
            <person name="Abrahante J.E."/>
            <person name="Garbe J."/>
        </authorList>
    </citation>
    <scope>NUCLEOTIDE SEQUENCE</scope>
    <source>
        <strain evidence="2">Duluth1</strain>
        <tissue evidence="2">Whole animal</tissue>
    </source>
</reference>
<dbReference type="GO" id="GO:0006281">
    <property type="term" value="P:DNA repair"/>
    <property type="evidence" value="ECO:0007669"/>
    <property type="project" value="UniProtKB-ARBA"/>
</dbReference>
<protein>
    <recommendedName>
        <fullName evidence="4">YqaJ viral recombinase domain-containing protein</fullName>
    </recommendedName>
</protein>
<dbReference type="AlphaFoldDB" id="A0A9D4R547"/>
<dbReference type="InterPro" id="IPR011604">
    <property type="entry name" value="PDDEXK-like_dom_sf"/>
</dbReference>
<keyword evidence="3" id="KW-1185">Reference proteome</keyword>
<gene>
    <name evidence="2" type="ORF">DPMN_098048</name>
</gene>
<comment type="caution">
    <text evidence="2">The sequence shown here is derived from an EMBL/GenBank/DDBJ whole genome shotgun (WGS) entry which is preliminary data.</text>
</comment>
<dbReference type="InterPro" id="IPR011335">
    <property type="entry name" value="Restrct_endonuc-II-like"/>
</dbReference>
<evidence type="ECO:0000256" key="1">
    <source>
        <dbReference type="SAM" id="MobiDB-lite"/>
    </source>
</evidence>
<dbReference type="PANTHER" id="PTHR46609:SF8">
    <property type="entry name" value="YQAJ VIRAL RECOMBINASE DOMAIN-CONTAINING PROTEIN"/>
    <property type="match status" value="1"/>
</dbReference>
<dbReference type="PANTHER" id="PTHR46609">
    <property type="entry name" value="EXONUCLEASE, PHAGE-TYPE/RECB, C-TERMINAL DOMAIN-CONTAINING PROTEIN"/>
    <property type="match status" value="1"/>
</dbReference>
<reference evidence="2" key="1">
    <citation type="journal article" date="2019" name="bioRxiv">
        <title>The Genome of the Zebra Mussel, Dreissena polymorpha: A Resource for Invasive Species Research.</title>
        <authorList>
            <person name="McCartney M.A."/>
            <person name="Auch B."/>
            <person name="Kono T."/>
            <person name="Mallez S."/>
            <person name="Zhang Y."/>
            <person name="Obille A."/>
            <person name="Becker A."/>
            <person name="Abrahante J.E."/>
            <person name="Garbe J."/>
            <person name="Badalamenti J.P."/>
            <person name="Herman A."/>
            <person name="Mangelson H."/>
            <person name="Liachko I."/>
            <person name="Sullivan S."/>
            <person name="Sone E.D."/>
            <person name="Koren S."/>
            <person name="Silverstein K.A.T."/>
            <person name="Beckman K.B."/>
            <person name="Gohl D.M."/>
        </authorList>
    </citation>
    <scope>NUCLEOTIDE SEQUENCE</scope>
    <source>
        <strain evidence="2">Duluth1</strain>
        <tissue evidence="2">Whole animal</tissue>
    </source>
</reference>
<organism evidence="2 3">
    <name type="scientific">Dreissena polymorpha</name>
    <name type="common">Zebra mussel</name>
    <name type="synonym">Mytilus polymorpha</name>
    <dbReference type="NCBI Taxonomy" id="45954"/>
    <lineage>
        <taxon>Eukaryota</taxon>
        <taxon>Metazoa</taxon>
        <taxon>Spiralia</taxon>
        <taxon>Lophotrochozoa</taxon>
        <taxon>Mollusca</taxon>
        <taxon>Bivalvia</taxon>
        <taxon>Autobranchia</taxon>
        <taxon>Heteroconchia</taxon>
        <taxon>Euheterodonta</taxon>
        <taxon>Imparidentia</taxon>
        <taxon>Neoheterodontei</taxon>
        <taxon>Myida</taxon>
        <taxon>Dreissenoidea</taxon>
        <taxon>Dreissenidae</taxon>
        <taxon>Dreissena</taxon>
    </lineage>
</organism>
<evidence type="ECO:0008006" key="4">
    <source>
        <dbReference type="Google" id="ProtNLM"/>
    </source>
</evidence>
<feature type="region of interest" description="Disordered" evidence="1">
    <location>
        <begin position="497"/>
        <end position="533"/>
    </location>
</feature>